<proteinExistence type="inferred from homology"/>
<feature type="DNA-binding region" description="TEA" evidence="2">
    <location>
        <begin position="26"/>
        <end position="98"/>
    </location>
</feature>
<protein>
    <recommendedName>
        <fullName evidence="3">TEA domain-containing protein</fullName>
    </recommendedName>
</protein>
<evidence type="ECO:0000313" key="4">
    <source>
        <dbReference type="EMBL" id="KIY64935.1"/>
    </source>
</evidence>
<evidence type="ECO:0000313" key="5">
    <source>
        <dbReference type="Proteomes" id="UP000054007"/>
    </source>
</evidence>
<sequence length="113" mass="13364">MLPSYSEDLRVKSLTPQRKHRKLLKDGSGSEVWPEHIEHIFVEGLRQYWQSPYAVPSGGRSRWRNQYLVDYLGRQGIKRTKKQVASHLQVLRNMWRGEPEFYLVAGADEFYTQ</sequence>
<name>A0A0D7B3Z3_9AGAR</name>
<feature type="non-terminal residue" evidence="4">
    <location>
        <position position="113"/>
    </location>
</feature>
<dbReference type="Pfam" id="PF01285">
    <property type="entry name" value="TEA"/>
    <property type="match status" value="1"/>
</dbReference>
<comment type="similarity">
    <text evidence="1">Belongs to the TEC1 family.</text>
</comment>
<accession>A0A0D7B3Z3</accession>
<keyword evidence="5" id="KW-1185">Reference proteome</keyword>
<feature type="domain" description="TEA" evidence="3">
    <location>
        <begin position="26"/>
        <end position="98"/>
    </location>
</feature>
<dbReference type="Gene3D" id="6.10.20.40">
    <property type="entry name" value="TEA/ATTS domain"/>
    <property type="match status" value="1"/>
</dbReference>
<dbReference type="Proteomes" id="UP000054007">
    <property type="component" value="Unassembled WGS sequence"/>
</dbReference>
<dbReference type="SMART" id="SM00426">
    <property type="entry name" value="TEA"/>
    <property type="match status" value="1"/>
</dbReference>
<gene>
    <name evidence="4" type="ORF">CYLTODRAFT_357690</name>
</gene>
<dbReference type="AlphaFoldDB" id="A0A0D7B3Z3"/>
<reference evidence="4 5" key="1">
    <citation type="journal article" date="2015" name="Fungal Genet. Biol.">
        <title>Evolution of novel wood decay mechanisms in Agaricales revealed by the genome sequences of Fistulina hepatica and Cylindrobasidium torrendii.</title>
        <authorList>
            <person name="Floudas D."/>
            <person name="Held B.W."/>
            <person name="Riley R."/>
            <person name="Nagy L.G."/>
            <person name="Koehler G."/>
            <person name="Ransdell A.S."/>
            <person name="Younus H."/>
            <person name="Chow J."/>
            <person name="Chiniquy J."/>
            <person name="Lipzen A."/>
            <person name="Tritt A."/>
            <person name="Sun H."/>
            <person name="Haridas S."/>
            <person name="LaButti K."/>
            <person name="Ohm R.A."/>
            <person name="Kues U."/>
            <person name="Blanchette R.A."/>
            <person name="Grigoriev I.V."/>
            <person name="Minto R.E."/>
            <person name="Hibbett D.S."/>
        </authorList>
    </citation>
    <scope>NUCLEOTIDE SEQUENCE [LARGE SCALE GENOMIC DNA]</scope>
    <source>
        <strain evidence="4 5">FP15055 ss-10</strain>
    </source>
</reference>
<dbReference type="GO" id="GO:0003700">
    <property type="term" value="F:DNA-binding transcription factor activity"/>
    <property type="evidence" value="ECO:0007669"/>
    <property type="project" value="InterPro"/>
</dbReference>
<evidence type="ECO:0000256" key="2">
    <source>
        <dbReference type="PROSITE-ProRule" id="PRU00505"/>
    </source>
</evidence>
<dbReference type="InterPro" id="IPR000818">
    <property type="entry name" value="TEA/ATTS_dom"/>
</dbReference>
<dbReference type="InterPro" id="IPR038096">
    <property type="entry name" value="TEA/ATTS_sf"/>
</dbReference>
<evidence type="ECO:0000256" key="1">
    <source>
        <dbReference type="ARBA" id="ARBA00008421"/>
    </source>
</evidence>
<dbReference type="PROSITE" id="PS51088">
    <property type="entry name" value="TEA_2"/>
    <property type="match status" value="1"/>
</dbReference>
<dbReference type="EMBL" id="KN880612">
    <property type="protein sequence ID" value="KIY64935.1"/>
    <property type="molecule type" value="Genomic_DNA"/>
</dbReference>
<evidence type="ECO:0000259" key="3">
    <source>
        <dbReference type="PROSITE" id="PS51088"/>
    </source>
</evidence>
<dbReference type="OrthoDB" id="10006572at2759"/>
<organism evidence="4 5">
    <name type="scientific">Cylindrobasidium torrendii FP15055 ss-10</name>
    <dbReference type="NCBI Taxonomy" id="1314674"/>
    <lineage>
        <taxon>Eukaryota</taxon>
        <taxon>Fungi</taxon>
        <taxon>Dikarya</taxon>
        <taxon>Basidiomycota</taxon>
        <taxon>Agaricomycotina</taxon>
        <taxon>Agaricomycetes</taxon>
        <taxon>Agaricomycetidae</taxon>
        <taxon>Agaricales</taxon>
        <taxon>Marasmiineae</taxon>
        <taxon>Physalacriaceae</taxon>
        <taxon>Cylindrobasidium</taxon>
    </lineage>
</organism>
<dbReference type="STRING" id="1314674.A0A0D7B3Z3"/>